<feature type="domain" description="Pyridine nucleotide-disulphide oxidoreductase dimerisation" evidence="8">
    <location>
        <begin position="346"/>
        <end position="451"/>
    </location>
</feature>
<keyword evidence="6" id="KW-0547">Nucleotide-binding</keyword>
<dbReference type="Gene3D" id="3.30.390.30">
    <property type="match status" value="1"/>
</dbReference>
<dbReference type="RefSeq" id="WP_190148499.1">
    <property type="nucleotide sequence ID" value="NZ_BMTL01000005.1"/>
</dbReference>
<gene>
    <name evidence="10" type="ORF">GCM10010269_15640</name>
</gene>
<keyword evidence="3 6" id="KW-0274">FAD</keyword>
<dbReference type="EMBL" id="BMTL01000005">
    <property type="protein sequence ID" value="GGR77247.1"/>
    <property type="molecule type" value="Genomic_DNA"/>
</dbReference>
<keyword evidence="6" id="KW-0520">NAD</keyword>
<dbReference type="InterPro" id="IPR004099">
    <property type="entry name" value="Pyr_nucl-diS_OxRdtase_dimer"/>
</dbReference>
<dbReference type="PANTHER" id="PTHR43014:SF2">
    <property type="entry name" value="MERCURIC REDUCTASE"/>
    <property type="match status" value="1"/>
</dbReference>
<dbReference type="Pfam" id="PF02852">
    <property type="entry name" value="Pyr_redox_dim"/>
    <property type="match status" value="1"/>
</dbReference>
<keyword evidence="11" id="KW-1185">Reference proteome</keyword>
<evidence type="ECO:0000313" key="10">
    <source>
        <dbReference type="EMBL" id="GGR77247.1"/>
    </source>
</evidence>
<feature type="active site" description="Proton acceptor" evidence="5">
    <location>
        <position position="444"/>
    </location>
</feature>
<reference evidence="10" key="2">
    <citation type="submission" date="2020-09" db="EMBL/GenBank/DDBJ databases">
        <authorList>
            <person name="Sun Q."/>
            <person name="Ohkuma M."/>
        </authorList>
    </citation>
    <scope>NUCLEOTIDE SEQUENCE</scope>
    <source>
        <strain evidence="10">JCM 4386</strain>
    </source>
</reference>
<proteinExistence type="inferred from homology"/>
<evidence type="ECO:0000256" key="1">
    <source>
        <dbReference type="ARBA" id="ARBA00007532"/>
    </source>
</evidence>
<evidence type="ECO:0000256" key="3">
    <source>
        <dbReference type="ARBA" id="ARBA00022827"/>
    </source>
</evidence>
<dbReference type="FunFam" id="3.30.390.30:FF:000001">
    <property type="entry name" value="Dihydrolipoyl dehydrogenase"/>
    <property type="match status" value="1"/>
</dbReference>
<dbReference type="PIRSF" id="PIRSF000350">
    <property type="entry name" value="Mercury_reductase_MerA"/>
    <property type="match status" value="1"/>
</dbReference>
<accession>A0A918FSG6</accession>
<dbReference type="PRINTS" id="PR00368">
    <property type="entry name" value="FADPNR"/>
</dbReference>
<feature type="binding site" evidence="6">
    <location>
        <position position="271"/>
    </location>
    <ligand>
        <name>NAD(+)</name>
        <dbReference type="ChEBI" id="CHEBI:57540"/>
    </ligand>
</feature>
<evidence type="ECO:0000256" key="5">
    <source>
        <dbReference type="PIRSR" id="PIRSR000350-2"/>
    </source>
</evidence>
<evidence type="ECO:0000256" key="2">
    <source>
        <dbReference type="ARBA" id="ARBA00022630"/>
    </source>
</evidence>
<keyword evidence="2" id="KW-0285">Flavoprotein</keyword>
<dbReference type="PANTHER" id="PTHR43014">
    <property type="entry name" value="MERCURIC REDUCTASE"/>
    <property type="match status" value="1"/>
</dbReference>
<evidence type="ECO:0000256" key="6">
    <source>
        <dbReference type="PIRSR" id="PIRSR000350-3"/>
    </source>
</evidence>
<organism evidence="10 11">
    <name type="scientific">Streptomyces humidus</name>
    <dbReference type="NCBI Taxonomy" id="52259"/>
    <lineage>
        <taxon>Bacteria</taxon>
        <taxon>Bacillati</taxon>
        <taxon>Actinomycetota</taxon>
        <taxon>Actinomycetes</taxon>
        <taxon>Kitasatosporales</taxon>
        <taxon>Streptomycetaceae</taxon>
        <taxon>Streptomyces</taxon>
    </lineage>
</organism>
<evidence type="ECO:0000256" key="4">
    <source>
        <dbReference type="ARBA" id="ARBA00023002"/>
    </source>
</evidence>
<feature type="disulfide bond" description="Redox-active" evidence="7">
    <location>
        <begin position="45"/>
        <end position="50"/>
    </location>
</feature>
<comment type="cofactor">
    <cofactor evidence="6">
        <name>FAD</name>
        <dbReference type="ChEBI" id="CHEBI:57692"/>
    </cofactor>
    <text evidence="6">Binds 1 FAD per subunit.</text>
</comment>
<evidence type="ECO:0000259" key="8">
    <source>
        <dbReference type="Pfam" id="PF02852"/>
    </source>
</evidence>
<dbReference type="Gene3D" id="3.50.50.60">
    <property type="entry name" value="FAD/NAD(P)-binding domain"/>
    <property type="match status" value="2"/>
</dbReference>
<dbReference type="PRINTS" id="PR00411">
    <property type="entry name" value="PNDRDTASEI"/>
</dbReference>
<dbReference type="GO" id="GO:0050660">
    <property type="term" value="F:flavin adenine dinucleotide binding"/>
    <property type="evidence" value="ECO:0007669"/>
    <property type="project" value="TreeGrafter"/>
</dbReference>
<dbReference type="InterPro" id="IPR016156">
    <property type="entry name" value="FAD/NAD-linked_Rdtase_dimer_sf"/>
</dbReference>
<name>A0A918FSG6_9ACTN</name>
<dbReference type="InterPro" id="IPR023753">
    <property type="entry name" value="FAD/NAD-binding_dom"/>
</dbReference>
<evidence type="ECO:0000259" key="9">
    <source>
        <dbReference type="Pfam" id="PF07992"/>
    </source>
</evidence>
<feature type="binding site" evidence="6">
    <location>
        <position position="312"/>
    </location>
    <ligand>
        <name>FAD</name>
        <dbReference type="ChEBI" id="CHEBI:57692"/>
    </ligand>
</feature>
<evidence type="ECO:0000313" key="11">
    <source>
        <dbReference type="Proteomes" id="UP000606194"/>
    </source>
</evidence>
<dbReference type="Proteomes" id="UP000606194">
    <property type="component" value="Unassembled WGS sequence"/>
</dbReference>
<keyword evidence="4" id="KW-0560">Oxidoreductase</keyword>
<dbReference type="SUPFAM" id="SSF51905">
    <property type="entry name" value="FAD/NAD(P)-binding domain"/>
    <property type="match status" value="1"/>
</dbReference>
<feature type="binding site" evidence="6">
    <location>
        <position position="54"/>
    </location>
    <ligand>
        <name>FAD</name>
        <dbReference type="ChEBI" id="CHEBI:57692"/>
    </ligand>
</feature>
<dbReference type="AlphaFoldDB" id="A0A918FSG6"/>
<feature type="domain" description="FAD/NAD(P)-binding" evidence="9">
    <location>
        <begin position="9"/>
        <end position="325"/>
    </location>
</feature>
<dbReference type="InterPro" id="IPR036188">
    <property type="entry name" value="FAD/NAD-bd_sf"/>
</dbReference>
<protein>
    <submittedName>
        <fullName evidence="10">Pyridine nucleotide-disulfide oxidoreductase</fullName>
    </submittedName>
</protein>
<comment type="caution">
    <text evidence="10">The sequence shown here is derived from an EMBL/GenBank/DDBJ whole genome shotgun (WGS) entry which is preliminary data.</text>
</comment>
<comment type="similarity">
    <text evidence="1">Belongs to the class-I pyridine nucleotide-disulfide oxidoreductase family.</text>
</comment>
<sequence length="467" mass="49494">MAPVTEDVDLLVVGGGKAGKTLAMDRARGGARVAMAERGMIGGSCINVACIPTKALVASARARRALDRGRELGLVVGDVRTDVDLLRAHRSDVVDAMVALNHKQFLDSGMDLVIGQARFVAERTVEVRTADGGGRVLRGADTVIDTGTRPRLPDIPGLDRAGALTSESLLRLERIPDRLTVLGDGPIGLEFADMFAAFGSRVTVVSRHSRLLPQEDAEIAAAVGDLLSGHGVTVLFERRVARVGRDAGGEVTVVLEDGLEITGDDLLVAVGRVPVTEELDLERAGVAVTAAGFVDVDEHLATTAQHTWAAGDVAGSPQFTHAALDDYRILKENLAGGSRSTRDRLIPRTTFLGLDLAHVGLTEEQARRLGHRVKIARLPVAAIPRARTTGETQGLWKAVVDAETHRILGATLLGPETGETLTTVQTAMLAGLPCTALRDMVISHPTMTEGLNMLFANLTEDQDTSGR</sequence>
<reference evidence="10" key="1">
    <citation type="journal article" date="2014" name="Int. J. Syst. Evol. Microbiol.">
        <title>Complete genome sequence of Corynebacterium casei LMG S-19264T (=DSM 44701T), isolated from a smear-ripened cheese.</title>
        <authorList>
            <consortium name="US DOE Joint Genome Institute (JGI-PGF)"/>
            <person name="Walter F."/>
            <person name="Albersmeier A."/>
            <person name="Kalinowski J."/>
            <person name="Ruckert C."/>
        </authorList>
    </citation>
    <scope>NUCLEOTIDE SEQUENCE</scope>
    <source>
        <strain evidence="10">JCM 4386</strain>
    </source>
</reference>
<dbReference type="Pfam" id="PF07992">
    <property type="entry name" value="Pyr_redox_2"/>
    <property type="match status" value="1"/>
</dbReference>
<evidence type="ECO:0000256" key="7">
    <source>
        <dbReference type="PIRSR" id="PIRSR000350-4"/>
    </source>
</evidence>
<dbReference type="SUPFAM" id="SSF55424">
    <property type="entry name" value="FAD/NAD-linked reductases, dimerisation (C-terminal) domain"/>
    <property type="match status" value="1"/>
</dbReference>
<dbReference type="GO" id="GO:0003955">
    <property type="term" value="F:NAD(P)H dehydrogenase (quinone) activity"/>
    <property type="evidence" value="ECO:0007669"/>
    <property type="project" value="TreeGrafter"/>
</dbReference>
<dbReference type="InterPro" id="IPR001100">
    <property type="entry name" value="Pyr_nuc-diS_OxRdtase"/>
</dbReference>
<feature type="binding site" evidence="6">
    <location>
        <begin position="183"/>
        <end position="190"/>
    </location>
    <ligand>
        <name>NAD(+)</name>
        <dbReference type="ChEBI" id="CHEBI:57540"/>
    </ligand>
</feature>